<dbReference type="Gene3D" id="3.40.720.10">
    <property type="entry name" value="Alkaline Phosphatase, subunit A"/>
    <property type="match status" value="1"/>
</dbReference>
<dbReference type="SUPFAM" id="SSF53649">
    <property type="entry name" value="Alkaline phosphatase-like"/>
    <property type="match status" value="1"/>
</dbReference>
<proteinExistence type="predicted"/>
<dbReference type="AlphaFoldDB" id="A0A8J3YSM5"/>
<accession>A0A8J3YSM5</accession>
<sequence length="374" mass="39086">MNFYASGSLADVLPSALAVLGVPGSPDPLGLAAGLEGVNRVAVLLVDGLGWLQLPATAAFAPTLAGFASAPSSRGLTSAFPSTTPVSLVTAGTGVPPGAHGILGFNLRVPDTGTVLNHLRWTDEPDPARWQPVPTVFSRAAAAGIAASVVTRPEFAGSGLTVAAYRGAHFRGASHVDGLVTEMLGALGGTERALVYGYHPDVDRAGHQFGVDSPQWRAAVIEVDDLLRRLAEHLPPDAALLVTADHGQVDVPAGRRFDLDADPRLRAGVAQVAGEARLRYLHTVPGARDDVLAAWREILGPAAEVVTREEAVAAGWYGPVDPAHRERLGDVVAACRDDYVVLATATEPDTVTRMVAFHGSYTPVEMSIPLLVIR</sequence>
<evidence type="ECO:0000313" key="2">
    <source>
        <dbReference type="Proteomes" id="UP000619260"/>
    </source>
</evidence>
<keyword evidence="2" id="KW-1185">Reference proteome</keyword>
<organism evidence="1 2">
    <name type="scientific">Virgisporangium aliadipatigenens</name>
    <dbReference type="NCBI Taxonomy" id="741659"/>
    <lineage>
        <taxon>Bacteria</taxon>
        <taxon>Bacillati</taxon>
        <taxon>Actinomycetota</taxon>
        <taxon>Actinomycetes</taxon>
        <taxon>Micromonosporales</taxon>
        <taxon>Micromonosporaceae</taxon>
        <taxon>Virgisporangium</taxon>
    </lineage>
</organism>
<dbReference type="InterPro" id="IPR002591">
    <property type="entry name" value="Phosphodiest/P_Trfase"/>
</dbReference>
<reference evidence="1" key="1">
    <citation type="submission" date="2021-01" db="EMBL/GenBank/DDBJ databases">
        <title>Whole genome shotgun sequence of Virgisporangium aliadipatigenens NBRC 105644.</title>
        <authorList>
            <person name="Komaki H."/>
            <person name="Tamura T."/>
        </authorList>
    </citation>
    <scope>NUCLEOTIDE SEQUENCE</scope>
    <source>
        <strain evidence="1">NBRC 105644</strain>
    </source>
</reference>
<dbReference type="RefSeq" id="WP_203903333.1">
    <property type="nucleotide sequence ID" value="NZ_BOPF01000031.1"/>
</dbReference>
<comment type="caution">
    <text evidence="1">The sequence shown here is derived from an EMBL/GenBank/DDBJ whole genome shotgun (WGS) entry which is preliminary data.</text>
</comment>
<dbReference type="PANTHER" id="PTHR10151:SF120">
    <property type="entry name" value="BIS(5'-ADENOSYL)-TRIPHOSPHATASE"/>
    <property type="match status" value="1"/>
</dbReference>
<dbReference type="GO" id="GO:0016787">
    <property type="term" value="F:hydrolase activity"/>
    <property type="evidence" value="ECO:0007669"/>
    <property type="project" value="UniProtKB-ARBA"/>
</dbReference>
<dbReference type="PANTHER" id="PTHR10151">
    <property type="entry name" value="ECTONUCLEOTIDE PYROPHOSPHATASE/PHOSPHODIESTERASE"/>
    <property type="match status" value="1"/>
</dbReference>
<name>A0A8J3YSM5_9ACTN</name>
<evidence type="ECO:0000313" key="1">
    <source>
        <dbReference type="EMBL" id="GIJ49892.1"/>
    </source>
</evidence>
<dbReference type="EMBL" id="BOPF01000031">
    <property type="protein sequence ID" value="GIJ49892.1"/>
    <property type="molecule type" value="Genomic_DNA"/>
</dbReference>
<dbReference type="InterPro" id="IPR017850">
    <property type="entry name" value="Alkaline_phosphatase_core_sf"/>
</dbReference>
<gene>
    <name evidence="1" type="ORF">Val02_67780</name>
</gene>
<protein>
    <submittedName>
        <fullName evidence="1">Alkaline phosphatase family protein</fullName>
    </submittedName>
</protein>
<dbReference type="Proteomes" id="UP000619260">
    <property type="component" value="Unassembled WGS sequence"/>
</dbReference>
<dbReference type="Pfam" id="PF01663">
    <property type="entry name" value="Phosphodiest"/>
    <property type="match status" value="1"/>
</dbReference>